<evidence type="ECO:0000313" key="3">
    <source>
        <dbReference type="Proteomes" id="UP001642502"/>
    </source>
</evidence>
<organism evidence="2 3">
    <name type="scientific">Sporothrix epigloea</name>
    <dbReference type="NCBI Taxonomy" id="1892477"/>
    <lineage>
        <taxon>Eukaryota</taxon>
        <taxon>Fungi</taxon>
        <taxon>Dikarya</taxon>
        <taxon>Ascomycota</taxon>
        <taxon>Pezizomycotina</taxon>
        <taxon>Sordariomycetes</taxon>
        <taxon>Sordariomycetidae</taxon>
        <taxon>Ophiostomatales</taxon>
        <taxon>Ophiostomataceae</taxon>
        <taxon>Sporothrix</taxon>
    </lineage>
</organism>
<feature type="region of interest" description="Disordered" evidence="1">
    <location>
        <begin position="1"/>
        <end position="48"/>
    </location>
</feature>
<keyword evidence="3" id="KW-1185">Reference proteome</keyword>
<accession>A0ABP0E7I4</accession>
<gene>
    <name evidence="2" type="ORF">SEPCBS119000_006764</name>
</gene>
<comment type="caution">
    <text evidence="2">The sequence shown here is derived from an EMBL/GenBank/DDBJ whole genome shotgun (WGS) entry which is preliminary data.</text>
</comment>
<evidence type="ECO:0000256" key="1">
    <source>
        <dbReference type="SAM" id="MobiDB-lite"/>
    </source>
</evidence>
<dbReference type="Proteomes" id="UP001642502">
    <property type="component" value="Unassembled WGS sequence"/>
</dbReference>
<name>A0ABP0E7I4_9PEZI</name>
<feature type="non-terminal residue" evidence="2">
    <location>
        <position position="101"/>
    </location>
</feature>
<protein>
    <submittedName>
        <fullName evidence="2">Uncharacterized protein</fullName>
    </submittedName>
</protein>
<evidence type="ECO:0000313" key="2">
    <source>
        <dbReference type="EMBL" id="CAK7275621.1"/>
    </source>
</evidence>
<dbReference type="EMBL" id="CAWUON010000332">
    <property type="protein sequence ID" value="CAK7275621.1"/>
    <property type="molecule type" value="Genomic_DNA"/>
</dbReference>
<reference evidence="2 3" key="1">
    <citation type="submission" date="2024-01" db="EMBL/GenBank/DDBJ databases">
        <authorList>
            <person name="Allen C."/>
            <person name="Tagirdzhanova G."/>
        </authorList>
    </citation>
    <scope>NUCLEOTIDE SEQUENCE [LARGE SCALE GENOMIC DNA]</scope>
    <source>
        <strain evidence="2 3">CBS 119000</strain>
    </source>
</reference>
<feature type="compositionally biased region" description="Low complexity" evidence="1">
    <location>
        <begin position="32"/>
        <end position="41"/>
    </location>
</feature>
<sequence>MAGNAVNSCTQSSQNECNLNTNKTTPAQDINQSLTSLSSEEQQQRDDEATLRRLLDAVSSLPIDQPLLKFKIAPATYARLSIEIERIVPRHDYFPNRKLLV</sequence>
<feature type="compositionally biased region" description="Polar residues" evidence="1">
    <location>
        <begin position="1"/>
        <end position="31"/>
    </location>
</feature>
<proteinExistence type="predicted"/>